<evidence type="ECO:0008006" key="4">
    <source>
        <dbReference type="Google" id="ProtNLM"/>
    </source>
</evidence>
<dbReference type="InterPro" id="IPR049285">
    <property type="entry name" value="DUF4931_C"/>
</dbReference>
<feature type="domain" description="DUF4931" evidence="1">
    <location>
        <begin position="8"/>
        <end position="131"/>
    </location>
</feature>
<reference evidence="3" key="1">
    <citation type="submission" date="2019-08" db="EMBL/GenBank/DDBJ databases">
        <authorList>
            <person name="Kucharzyk K."/>
            <person name="Murdoch R.W."/>
            <person name="Higgins S."/>
            <person name="Loffler F."/>
        </authorList>
    </citation>
    <scope>NUCLEOTIDE SEQUENCE</scope>
</reference>
<dbReference type="EMBL" id="VSSQ01023119">
    <property type="protein sequence ID" value="MPM69853.1"/>
    <property type="molecule type" value="Genomic_DNA"/>
</dbReference>
<dbReference type="Pfam" id="PF16285">
    <property type="entry name" value="DUF4931_N"/>
    <property type="match status" value="1"/>
</dbReference>
<feature type="domain" description="DUF4931" evidence="2">
    <location>
        <begin position="135"/>
        <end position="251"/>
    </location>
</feature>
<sequence>MSTKHIEFNLNIGKQKPESIINTTTKCPFCDRESLEGIIAADGPILLVKNKYPVLQDTVQTVLIETDECTSELSLYPKEHLYRVFRFGIDNWQQMEREGHYKSVIFFKNHGPFSGGTIRHPHMQIIGLNTIDYMDSVYPEHFEGLVIHKDAEIELNLSTKPRVGFFEFNAILSDLTQLNRLADDVQSVTRYILGNFHRNCNSYNLFFYKLDHAIAVKIMPRFVTSPLFIGFAIPQVSSRLEDVVLDFQEKYLVK</sequence>
<evidence type="ECO:0000313" key="3">
    <source>
        <dbReference type="EMBL" id="MPM69853.1"/>
    </source>
</evidence>
<dbReference type="InterPro" id="IPR012361">
    <property type="entry name" value="GalT_short"/>
</dbReference>
<proteinExistence type="predicted"/>
<accession>A0A645C3E0</accession>
<evidence type="ECO:0000259" key="2">
    <source>
        <dbReference type="Pfam" id="PF20956"/>
    </source>
</evidence>
<organism evidence="3">
    <name type="scientific">bioreactor metagenome</name>
    <dbReference type="NCBI Taxonomy" id="1076179"/>
    <lineage>
        <taxon>unclassified sequences</taxon>
        <taxon>metagenomes</taxon>
        <taxon>ecological metagenomes</taxon>
    </lineage>
</organism>
<protein>
    <recommendedName>
        <fullName evidence="4">DUF4931 domain-containing protein</fullName>
    </recommendedName>
</protein>
<dbReference type="InterPro" id="IPR036265">
    <property type="entry name" value="HIT-like_sf"/>
</dbReference>
<evidence type="ECO:0000259" key="1">
    <source>
        <dbReference type="Pfam" id="PF16285"/>
    </source>
</evidence>
<dbReference type="Pfam" id="PF20956">
    <property type="entry name" value="DUF4931_C"/>
    <property type="match status" value="1"/>
</dbReference>
<name>A0A645C3E0_9ZZZZ</name>
<dbReference type="InterPro" id="IPR046322">
    <property type="entry name" value="DUF4931"/>
</dbReference>
<gene>
    <name evidence="3" type="ORF">SDC9_116801</name>
</gene>
<dbReference type="PIRSF" id="PIRSF031505">
    <property type="entry name" value="GalT_short"/>
    <property type="match status" value="1"/>
</dbReference>
<comment type="caution">
    <text evidence="3">The sequence shown here is derived from an EMBL/GenBank/DDBJ whole genome shotgun (WGS) entry which is preliminary data.</text>
</comment>
<dbReference type="AlphaFoldDB" id="A0A645C3E0"/>
<dbReference type="Gene3D" id="3.30.428.10">
    <property type="entry name" value="HIT-like"/>
    <property type="match status" value="1"/>
</dbReference>
<dbReference type="SUPFAM" id="SSF54197">
    <property type="entry name" value="HIT-like"/>
    <property type="match status" value="1"/>
</dbReference>